<protein>
    <submittedName>
        <fullName evidence="1">Uncharacterized protein</fullName>
    </submittedName>
</protein>
<dbReference type="AlphaFoldDB" id="X1P887"/>
<sequence length="124" mass="14494">MPLPTEKNKLIRYLKANYIVKEKEGILYVAPERTYLEPEVLEVKIVDTTPFVRKIRQEVIRNYVHRNIETFAIHGFLGGILQKACTMYKDPRIALDLVPVKTKSLVFHLFSFNITGDIVNHFYN</sequence>
<organism evidence="1">
    <name type="scientific">marine sediment metagenome</name>
    <dbReference type="NCBI Taxonomy" id="412755"/>
    <lineage>
        <taxon>unclassified sequences</taxon>
        <taxon>metagenomes</taxon>
        <taxon>ecological metagenomes</taxon>
    </lineage>
</organism>
<accession>X1P887</accession>
<reference evidence="1" key="1">
    <citation type="journal article" date="2014" name="Front. Microbiol.">
        <title>High frequency of phylogenetically diverse reductive dehalogenase-homologous genes in deep subseafloor sedimentary metagenomes.</title>
        <authorList>
            <person name="Kawai M."/>
            <person name="Futagami T."/>
            <person name="Toyoda A."/>
            <person name="Takaki Y."/>
            <person name="Nishi S."/>
            <person name="Hori S."/>
            <person name="Arai W."/>
            <person name="Tsubouchi T."/>
            <person name="Morono Y."/>
            <person name="Uchiyama I."/>
            <person name="Ito T."/>
            <person name="Fujiyama A."/>
            <person name="Inagaki F."/>
            <person name="Takami H."/>
        </authorList>
    </citation>
    <scope>NUCLEOTIDE SEQUENCE</scope>
    <source>
        <strain evidence="1">Expedition CK06-06</strain>
    </source>
</reference>
<name>X1P887_9ZZZZ</name>
<evidence type="ECO:0000313" key="1">
    <source>
        <dbReference type="EMBL" id="GAI35255.1"/>
    </source>
</evidence>
<gene>
    <name evidence="1" type="ORF">S06H3_40162</name>
</gene>
<proteinExistence type="predicted"/>
<feature type="non-terminal residue" evidence="1">
    <location>
        <position position="124"/>
    </location>
</feature>
<comment type="caution">
    <text evidence="1">The sequence shown here is derived from an EMBL/GenBank/DDBJ whole genome shotgun (WGS) entry which is preliminary data.</text>
</comment>
<dbReference type="EMBL" id="BARV01024622">
    <property type="protein sequence ID" value="GAI35255.1"/>
    <property type="molecule type" value="Genomic_DNA"/>
</dbReference>